<protein>
    <submittedName>
        <fullName evidence="1">Uncharacterized protein</fullName>
    </submittedName>
</protein>
<reference evidence="1" key="2">
    <citation type="journal article" date="2015" name="Fish Shellfish Immunol.">
        <title>Early steps in the European eel (Anguilla anguilla)-Vibrio vulnificus interaction in the gills: Role of the RtxA13 toxin.</title>
        <authorList>
            <person name="Callol A."/>
            <person name="Pajuelo D."/>
            <person name="Ebbesson L."/>
            <person name="Teles M."/>
            <person name="MacKenzie S."/>
            <person name="Amaro C."/>
        </authorList>
    </citation>
    <scope>NUCLEOTIDE SEQUENCE</scope>
</reference>
<organism evidence="1">
    <name type="scientific">Anguilla anguilla</name>
    <name type="common">European freshwater eel</name>
    <name type="synonym">Muraena anguilla</name>
    <dbReference type="NCBI Taxonomy" id="7936"/>
    <lineage>
        <taxon>Eukaryota</taxon>
        <taxon>Metazoa</taxon>
        <taxon>Chordata</taxon>
        <taxon>Craniata</taxon>
        <taxon>Vertebrata</taxon>
        <taxon>Euteleostomi</taxon>
        <taxon>Actinopterygii</taxon>
        <taxon>Neopterygii</taxon>
        <taxon>Teleostei</taxon>
        <taxon>Anguilliformes</taxon>
        <taxon>Anguillidae</taxon>
        <taxon>Anguilla</taxon>
    </lineage>
</organism>
<evidence type="ECO:0000313" key="1">
    <source>
        <dbReference type="EMBL" id="JAH22990.1"/>
    </source>
</evidence>
<accession>A0A0E9R3D9</accession>
<proteinExistence type="predicted"/>
<reference evidence="1" key="1">
    <citation type="submission" date="2014-11" db="EMBL/GenBank/DDBJ databases">
        <authorList>
            <person name="Amaro Gonzalez C."/>
        </authorList>
    </citation>
    <scope>NUCLEOTIDE SEQUENCE</scope>
</reference>
<dbReference type="EMBL" id="GBXM01085587">
    <property type="protein sequence ID" value="JAH22990.1"/>
    <property type="molecule type" value="Transcribed_RNA"/>
</dbReference>
<sequence length="33" mass="3669">MSLAACFLRKSYFNLILHSTGIQKGSQECHVDA</sequence>
<name>A0A0E9R3D9_ANGAN</name>
<dbReference type="AlphaFoldDB" id="A0A0E9R3D9"/>